<dbReference type="Gene3D" id="1.10.357.10">
    <property type="entry name" value="Tetracycline Repressor, domain 2"/>
    <property type="match status" value="1"/>
</dbReference>
<keyword evidence="1 2" id="KW-0238">DNA-binding</keyword>
<sequence>MKRKQAILETATILFSRNGYRETSTAELSKIIGIAEGTIFYHFKNKETLFLSVLEHTREMILEEFENYMEKQQFKNGMNMIESSIAFHLYLAGKMENQFLLLHRYYPYQMAQEFPECRRNLEAIYDCLVSIYENAIETGQKDGSIDFMPSRKTALIIFSMVDGVVRFKTYNLYDASALFNDMIIACKKILKSNNLNMEGID</sequence>
<keyword evidence="5" id="KW-1185">Reference proteome</keyword>
<evidence type="ECO:0000256" key="1">
    <source>
        <dbReference type="ARBA" id="ARBA00023125"/>
    </source>
</evidence>
<evidence type="ECO:0000313" key="5">
    <source>
        <dbReference type="Proteomes" id="UP000199608"/>
    </source>
</evidence>
<dbReference type="InterPro" id="IPR023772">
    <property type="entry name" value="DNA-bd_HTH_TetR-type_CS"/>
</dbReference>
<dbReference type="InterPro" id="IPR050624">
    <property type="entry name" value="HTH-type_Tx_Regulator"/>
</dbReference>
<dbReference type="PANTHER" id="PTHR43479">
    <property type="entry name" value="ACREF/ENVCD OPERON REPRESSOR-RELATED"/>
    <property type="match status" value="1"/>
</dbReference>
<dbReference type="PROSITE" id="PS01081">
    <property type="entry name" value="HTH_TETR_1"/>
    <property type="match status" value="1"/>
</dbReference>
<dbReference type="SUPFAM" id="SSF48498">
    <property type="entry name" value="Tetracyclin repressor-like, C-terminal domain"/>
    <property type="match status" value="1"/>
</dbReference>
<dbReference type="RefSeq" id="WP_014956627.1">
    <property type="nucleotide sequence ID" value="NZ_FNLL01000001.1"/>
</dbReference>
<dbReference type="GO" id="GO:0003677">
    <property type="term" value="F:DNA binding"/>
    <property type="evidence" value="ECO:0007669"/>
    <property type="project" value="UniProtKB-UniRule"/>
</dbReference>
<dbReference type="InterPro" id="IPR009057">
    <property type="entry name" value="Homeodomain-like_sf"/>
</dbReference>
<dbReference type="AlphaFoldDB" id="A0A1H2DN66"/>
<dbReference type="Proteomes" id="UP000199608">
    <property type="component" value="Unassembled WGS sequence"/>
</dbReference>
<dbReference type="Gene3D" id="1.10.10.60">
    <property type="entry name" value="Homeodomain-like"/>
    <property type="match status" value="1"/>
</dbReference>
<proteinExistence type="predicted"/>
<reference evidence="5" key="1">
    <citation type="submission" date="2016-10" db="EMBL/GenBank/DDBJ databases">
        <authorList>
            <person name="Varghese N."/>
            <person name="Submissions S."/>
        </authorList>
    </citation>
    <scope>NUCLEOTIDE SEQUENCE [LARGE SCALE GENOMIC DNA]</scope>
    <source>
        <strain evidence="5">DSM 3384</strain>
    </source>
</reference>
<evidence type="ECO:0000256" key="2">
    <source>
        <dbReference type="PROSITE-ProRule" id="PRU00335"/>
    </source>
</evidence>
<dbReference type="PROSITE" id="PS50977">
    <property type="entry name" value="HTH_TETR_2"/>
    <property type="match status" value="1"/>
</dbReference>
<name>A0A1H2DN66_9BACT</name>
<feature type="domain" description="HTH tetR-type" evidence="3">
    <location>
        <begin position="1"/>
        <end position="61"/>
    </location>
</feature>
<dbReference type="InterPro" id="IPR036271">
    <property type="entry name" value="Tet_transcr_reg_TetR-rel_C_sf"/>
</dbReference>
<evidence type="ECO:0000259" key="3">
    <source>
        <dbReference type="PROSITE" id="PS50977"/>
    </source>
</evidence>
<accession>A0A1H2DN66</accession>
<organism evidence="4 5">
    <name type="scientific">Desulfobacula phenolica</name>
    <dbReference type="NCBI Taxonomy" id="90732"/>
    <lineage>
        <taxon>Bacteria</taxon>
        <taxon>Pseudomonadati</taxon>
        <taxon>Thermodesulfobacteriota</taxon>
        <taxon>Desulfobacteria</taxon>
        <taxon>Desulfobacterales</taxon>
        <taxon>Desulfobacteraceae</taxon>
        <taxon>Desulfobacula</taxon>
    </lineage>
</organism>
<dbReference type="PRINTS" id="PR00455">
    <property type="entry name" value="HTHTETR"/>
</dbReference>
<protein>
    <submittedName>
        <fullName evidence="4">Transcriptional regulator, TetR family</fullName>
    </submittedName>
</protein>
<dbReference type="InterPro" id="IPR001647">
    <property type="entry name" value="HTH_TetR"/>
</dbReference>
<feature type="DNA-binding region" description="H-T-H motif" evidence="2">
    <location>
        <begin position="24"/>
        <end position="43"/>
    </location>
</feature>
<evidence type="ECO:0000313" key="4">
    <source>
        <dbReference type="EMBL" id="SDT83808.1"/>
    </source>
</evidence>
<gene>
    <name evidence="4" type="ORF">SAMN04487931_10122</name>
</gene>
<dbReference type="SUPFAM" id="SSF46689">
    <property type="entry name" value="Homeodomain-like"/>
    <property type="match status" value="1"/>
</dbReference>
<dbReference type="Pfam" id="PF00440">
    <property type="entry name" value="TetR_N"/>
    <property type="match status" value="1"/>
</dbReference>
<dbReference type="EMBL" id="FNLL01000001">
    <property type="protein sequence ID" value="SDT83808.1"/>
    <property type="molecule type" value="Genomic_DNA"/>
</dbReference>
<dbReference type="PANTHER" id="PTHR43479:SF11">
    <property type="entry name" value="ACREF_ENVCD OPERON REPRESSOR-RELATED"/>
    <property type="match status" value="1"/>
</dbReference>